<reference evidence="1" key="1">
    <citation type="submission" date="2023-04" db="EMBL/GenBank/DDBJ databases">
        <title>A chromosome-level genome assembly of the parasitoid wasp Eretmocerus hayati.</title>
        <authorList>
            <person name="Zhong Y."/>
            <person name="Liu S."/>
            <person name="Liu Y."/>
        </authorList>
    </citation>
    <scope>NUCLEOTIDE SEQUENCE</scope>
    <source>
        <strain evidence="1">ZJU_SS_LIU_2023</strain>
    </source>
</reference>
<proteinExistence type="predicted"/>
<dbReference type="EMBL" id="CM056744">
    <property type="protein sequence ID" value="KAJ8668331.1"/>
    <property type="molecule type" value="Genomic_DNA"/>
</dbReference>
<evidence type="ECO:0000313" key="1">
    <source>
        <dbReference type="EMBL" id="KAJ8668331.1"/>
    </source>
</evidence>
<sequence length="328" mass="36449">MAGAIANQVYGTFIVQLIYTILNWVVFQYVDGVKKYVDQHPKLSEIMTAIYVVLITIWVIMALLDKSMPFADICLVLVTIAVSFHLCLKLIQLSGVEQILITIGITAGIIIVVYLVAVSASSDLTGVMPFNLLAGPWAMVIAIIFVIIYEADKEHTSLMTFAVIGAIFLVLFDSTKYPKRLLAMGLMGFVGMLVARGAWSFMQIYILNLIFGILGSLIMLLVNLMSWSELAEMISSWGIIFCLVLVGLTTLSSQVPKIHRIYGIFGSLAVSLCLFVDVLRIFGDRGLEIGVDEFSYANSHVYVYVIWLFRFLLMCYMPVTVTQSSIDD</sequence>
<organism evidence="1 2">
    <name type="scientific">Eretmocerus hayati</name>
    <dbReference type="NCBI Taxonomy" id="131215"/>
    <lineage>
        <taxon>Eukaryota</taxon>
        <taxon>Metazoa</taxon>
        <taxon>Ecdysozoa</taxon>
        <taxon>Arthropoda</taxon>
        <taxon>Hexapoda</taxon>
        <taxon>Insecta</taxon>
        <taxon>Pterygota</taxon>
        <taxon>Neoptera</taxon>
        <taxon>Endopterygota</taxon>
        <taxon>Hymenoptera</taxon>
        <taxon>Apocrita</taxon>
        <taxon>Proctotrupomorpha</taxon>
        <taxon>Chalcidoidea</taxon>
        <taxon>Aphelinidae</taxon>
        <taxon>Aphelininae</taxon>
        <taxon>Eretmocerus</taxon>
    </lineage>
</organism>
<gene>
    <name evidence="1" type="ORF">QAD02_009994</name>
</gene>
<keyword evidence="2" id="KW-1185">Reference proteome</keyword>
<comment type="caution">
    <text evidence="1">The sequence shown here is derived from an EMBL/GenBank/DDBJ whole genome shotgun (WGS) entry which is preliminary data.</text>
</comment>
<protein>
    <submittedName>
        <fullName evidence="1">Uncharacterized protein</fullName>
    </submittedName>
</protein>
<dbReference type="Proteomes" id="UP001239111">
    <property type="component" value="Chromosome 4"/>
</dbReference>
<evidence type="ECO:0000313" key="2">
    <source>
        <dbReference type="Proteomes" id="UP001239111"/>
    </source>
</evidence>
<accession>A0ACC2NB93</accession>
<name>A0ACC2NB93_9HYME</name>